<feature type="repeat" description="TPR" evidence="3">
    <location>
        <begin position="20"/>
        <end position="53"/>
    </location>
</feature>
<gene>
    <name evidence="4" type="ORF">ELQ35_02540</name>
</gene>
<dbReference type="AlphaFoldDB" id="A0A3S0UHZ6"/>
<sequence length="500" mass="58020">MAKDSKLGQTAKILSFHPTGEYYYSKGLKAHHRRDLYKAKKYFERALELEPTEPMIACQLAITCTEIGEYSRSNNLLENVLHVLDPYMTECHYFLANNYAHLGMFKEAYRHASAYLDKEEDGEFCEDAEDLLDLIMFEADETEESLAHEDGLIFKQEEAREYLEAGNFQKAIEVLNETIKEHPDFWSAYNNLALAYFYLGKTEEAFNTLEEILAKSPGNLHALCNMVVFHYYQHSDEKVEELVKALAKVRPMLMEHRFKLGATFALIGKYAFAYKWLKQLQKLGFEGDGTFYYWLSMSAFHLGHERTALRAWKKVLEINPEKEGLEPWNDLNSAVNGFEHHLPSIIKRLGSEFIEERLFAIFLAKHSTQKEHVLMHPAFQKNPLFTSLEKEYAATVKEPGREKTQPAIDFANQTAEMLYHHFHPVQLPEAGLYLMWFSVFVEARKTNQKLTNPAGWAAALEYIWQRLRNERKSQPEIAEKHFISVSTLSKYVKLVNALLQ</sequence>
<dbReference type="InterPro" id="IPR019734">
    <property type="entry name" value="TPR_rpt"/>
</dbReference>
<evidence type="ECO:0000256" key="1">
    <source>
        <dbReference type="ARBA" id="ARBA00022737"/>
    </source>
</evidence>
<dbReference type="OrthoDB" id="600613at2"/>
<dbReference type="Proteomes" id="UP000267430">
    <property type="component" value="Unassembled WGS sequence"/>
</dbReference>
<dbReference type="SUPFAM" id="SSF48452">
    <property type="entry name" value="TPR-like"/>
    <property type="match status" value="2"/>
</dbReference>
<proteinExistence type="predicted"/>
<evidence type="ECO:0000256" key="2">
    <source>
        <dbReference type="ARBA" id="ARBA00022803"/>
    </source>
</evidence>
<organism evidence="4 5">
    <name type="scientific">Peribacillus cavernae</name>
    <dbReference type="NCBI Taxonomy" id="1674310"/>
    <lineage>
        <taxon>Bacteria</taxon>
        <taxon>Bacillati</taxon>
        <taxon>Bacillota</taxon>
        <taxon>Bacilli</taxon>
        <taxon>Bacillales</taxon>
        <taxon>Bacillaceae</taxon>
        <taxon>Peribacillus</taxon>
    </lineage>
</organism>
<dbReference type="PANTHER" id="PTHR45586">
    <property type="entry name" value="TPR REPEAT-CONTAINING PROTEIN PA4667"/>
    <property type="match status" value="1"/>
</dbReference>
<name>A0A3S0UHZ6_9BACI</name>
<keyword evidence="5" id="KW-1185">Reference proteome</keyword>
<dbReference type="Gene3D" id="1.25.40.10">
    <property type="entry name" value="Tetratricopeptide repeat domain"/>
    <property type="match status" value="2"/>
</dbReference>
<dbReference type="RefSeq" id="WP_126863290.1">
    <property type="nucleotide sequence ID" value="NZ_JAUSTX010000013.1"/>
</dbReference>
<dbReference type="InterPro" id="IPR051012">
    <property type="entry name" value="CellSynth/LPSAsmb/PSIAsmb"/>
</dbReference>
<dbReference type="PROSITE" id="PS50005">
    <property type="entry name" value="TPR"/>
    <property type="match status" value="2"/>
</dbReference>
<protein>
    <submittedName>
        <fullName evidence="4">Tetratricopeptide repeat protein</fullName>
    </submittedName>
</protein>
<dbReference type="Pfam" id="PF13181">
    <property type="entry name" value="TPR_8"/>
    <property type="match status" value="1"/>
</dbReference>
<accession>A0A3S0UHZ6</accession>
<dbReference type="EMBL" id="RYZZ01000003">
    <property type="protein sequence ID" value="RUQ32090.1"/>
    <property type="molecule type" value="Genomic_DNA"/>
</dbReference>
<dbReference type="SMART" id="SM00028">
    <property type="entry name" value="TPR"/>
    <property type="match status" value="5"/>
</dbReference>
<dbReference type="PANTHER" id="PTHR45586:SF1">
    <property type="entry name" value="LIPOPOLYSACCHARIDE ASSEMBLY PROTEIN B"/>
    <property type="match status" value="1"/>
</dbReference>
<comment type="caution">
    <text evidence="4">The sequence shown here is derived from an EMBL/GenBank/DDBJ whole genome shotgun (WGS) entry which is preliminary data.</text>
</comment>
<evidence type="ECO:0000313" key="4">
    <source>
        <dbReference type="EMBL" id="RUQ32090.1"/>
    </source>
</evidence>
<feature type="repeat" description="TPR" evidence="3">
    <location>
        <begin position="186"/>
        <end position="219"/>
    </location>
</feature>
<dbReference type="InterPro" id="IPR011990">
    <property type="entry name" value="TPR-like_helical_dom_sf"/>
</dbReference>
<keyword evidence="2 3" id="KW-0802">TPR repeat</keyword>
<dbReference type="Pfam" id="PF13432">
    <property type="entry name" value="TPR_16"/>
    <property type="match status" value="1"/>
</dbReference>
<evidence type="ECO:0000256" key="3">
    <source>
        <dbReference type="PROSITE-ProRule" id="PRU00339"/>
    </source>
</evidence>
<keyword evidence="1" id="KW-0677">Repeat</keyword>
<reference evidence="4 5" key="1">
    <citation type="submission" date="2018-12" db="EMBL/GenBank/DDBJ databases">
        <title>Bacillus chawlae sp. nov., Bacillus glennii sp. nov., and Bacillus saganii sp. nov. Isolated from the Vehicle Assembly Building at Kennedy Space Center where the Viking Spacecraft were Assembled.</title>
        <authorList>
            <person name="Seuylemezian A."/>
            <person name="Vaishampayan P."/>
        </authorList>
    </citation>
    <scope>NUCLEOTIDE SEQUENCE [LARGE SCALE GENOMIC DNA]</scope>
    <source>
        <strain evidence="4 5">L5</strain>
    </source>
</reference>
<evidence type="ECO:0000313" key="5">
    <source>
        <dbReference type="Proteomes" id="UP000267430"/>
    </source>
</evidence>